<dbReference type="Proteomes" id="UP000539957">
    <property type="component" value="Unassembled WGS sequence"/>
</dbReference>
<dbReference type="Gene3D" id="3.40.630.10">
    <property type="entry name" value="Zn peptidases"/>
    <property type="match status" value="1"/>
</dbReference>
<dbReference type="GO" id="GO:0004181">
    <property type="term" value="F:metallocarboxypeptidase activity"/>
    <property type="evidence" value="ECO:0007669"/>
    <property type="project" value="InterPro"/>
</dbReference>
<dbReference type="InterPro" id="IPR000834">
    <property type="entry name" value="Peptidase_M14"/>
</dbReference>
<evidence type="ECO:0000256" key="4">
    <source>
        <dbReference type="ARBA" id="ARBA00022801"/>
    </source>
</evidence>
<feature type="domain" description="Peptidase M14" evidence="7">
    <location>
        <begin position="86"/>
        <end position="335"/>
    </location>
</feature>
<dbReference type="RefSeq" id="WP_184265610.1">
    <property type="nucleotide sequence ID" value="NZ_JACHKY010000001.1"/>
</dbReference>
<dbReference type="AlphaFoldDB" id="A0A7W7N2L5"/>
<dbReference type="GO" id="GO:0006508">
    <property type="term" value="P:proteolysis"/>
    <property type="evidence" value="ECO:0007669"/>
    <property type="project" value="UniProtKB-KW"/>
</dbReference>
<keyword evidence="5" id="KW-0862">Zinc</keyword>
<reference evidence="8 9" key="1">
    <citation type="submission" date="2020-08" db="EMBL/GenBank/DDBJ databases">
        <title>Functional genomics of gut bacteria from endangered species of beetles.</title>
        <authorList>
            <person name="Carlos-Shanley C."/>
        </authorList>
    </citation>
    <scope>NUCLEOTIDE SEQUENCE [LARGE SCALE GENOMIC DNA]</scope>
    <source>
        <strain evidence="8 9">S00123</strain>
    </source>
</reference>
<keyword evidence="4" id="KW-0378">Hydrolase</keyword>
<proteinExistence type="inferred from homology"/>
<evidence type="ECO:0000259" key="7">
    <source>
        <dbReference type="Pfam" id="PF00246"/>
    </source>
</evidence>
<comment type="cofactor">
    <cofactor evidence="1">
        <name>Zn(2+)</name>
        <dbReference type="ChEBI" id="CHEBI:29105"/>
    </cofactor>
</comment>
<comment type="similarity">
    <text evidence="2">Belongs to the peptidase M14 family.</text>
</comment>
<dbReference type="SUPFAM" id="SSF53187">
    <property type="entry name" value="Zn-dependent exopeptidases"/>
    <property type="match status" value="1"/>
</dbReference>
<organism evidence="8 9">
    <name type="scientific">Brevundimonas bullata</name>
    <dbReference type="NCBI Taxonomy" id="13160"/>
    <lineage>
        <taxon>Bacteria</taxon>
        <taxon>Pseudomonadati</taxon>
        <taxon>Pseudomonadota</taxon>
        <taxon>Alphaproteobacteria</taxon>
        <taxon>Caulobacterales</taxon>
        <taxon>Caulobacteraceae</taxon>
        <taxon>Brevundimonas</taxon>
    </lineage>
</organism>
<evidence type="ECO:0000256" key="6">
    <source>
        <dbReference type="ARBA" id="ARBA00023049"/>
    </source>
</evidence>
<dbReference type="PANTHER" id="PTHR11705">
    <property type="entry name" value="PROTEASE FAMILY M14 CARBOXYPEPTIDASE A,B"/>
    <property type="match status" value="1"/>
</dbReference>
<evidence type="ECO:0000256" key="2">
    <source>
        <dbReference type="ARBA" id="ARBA00005988"/>
    </source>
</evidence>
<accession>A0A7W7N2L5</accession>
<evidence type="ECO:0000256" key="5">
    <source>
        <dbReference type="ARBA" id="ARBA00022833"/>
    </source>
</evidence>
<gene>
    <name evidence="8" type="ORF">HNP32_000051</name>
</gene>
<dbReference type="GO" id="GO:0008270">
    <property type="term" value="F:zinc ion binding"/>
    <property type="evidence" value="ECO:0007669"/>
    <property type="project" value="InterPro"/>
</dbReference>
<dbReference type="PROSITE" id="PS51318">
    <property type="entry name" value="TAT"/>
    <property type="match status" value="1"/>
</dbReference>
<dbReference type="InterPro" id="IPR006311">
    <property type="entry name" value="TAT_signal"/>
</dbReference>
<dbReference type="EMBL" id="JACHKY010000001">
    <property type="protein sequence ID" value="MBB4796337.1"/>
    <property type="molecule type" value="Genomic_DNA"/>
</dbReference>
<dbReference type="CDD" id="cd06240">
    <property type="entry name" value="M14-like"/>
    <property type="match status" value="1"/>
</dbReference>
<evidence type="ECO:0000256" key="3">
    <source>
        <dbReference type="ARBA" id="ARBA00022670"/>
    </source>
</evidence>
<evidence type="ECO:0000313" key="9">
    <source>
        <dbReference type="Proteomes" id="UP000539957"/>
    </source>
</evidence>
<sequence length="942" mass="102701">MIRPSTPAVARTPVSRRRPLRALAWTVGFAAFALTSTSTLAYEAALAEAPVAVPAPATASRITSPQEAFGHAVGADYHLVNYTQWEAYLKTLASQSDRMKLVEIGKSSEGRTQYIAIVSTPENLAHLDRYQEIARRLAKAEGVTEDEARAMSAEGKAVVWIDGGLHSTETVPPQALIAAVHEWLTAEDAEALRVLNDTIILFAPLNPDGMELVSNWYMRNADPLKREFASIPVLYQKYVGHDNNRDYYLSAMAETTNVNRQFFREWFPQIIYNHHQTAPAGTVVFMPPFRDPFNYNYDPLVMGTLSEVGAAMHSRLIEEGKPGSTMRSGASYSTWNNGMERSITYFHNAVGLLTEITGHPTPSQISLIPQNQLARNDLPMPVAPQTWHFAQSIEYSQSINRAVLNYASRNKDRLLFNIWRMGQNAIDKGNTDTWRITPTGVEALVEAAQEQGAVAGRRGVDPALYEKVLRDPARRDPRGYVIPADQADLPNAVAFLNSLIKTGVDVDRATRAFTVGGTTYPAGSYVVKTAQAYRPHVLDMFEPQDHPHDLQYPGGPPALPYDATGYTLALQMGVKFDRILDGFEAPTERVADVMAPPAGKIDGTGRAGWLIDHAPVNGYILSNRLLKAGVPVFWQEGETRAGRQTLAPGALWIPASDAARPIVEAAVRDLGLNAHAAARAPGGDKIALKPVRVGLVDRYGGSMASGWTRFMLEQFEYPFEVVYPQRLDAGDLAKDFDVLVFASDMIPADLSAAAQRDQPEPESIPAEYRGWLGHITTEKSVPQIDAFVRGGGSVVTIGSSHRLATAMGAPVQDVLLNADGKAPASTDFFIPGAVLKTEVDNRQPLAFGAPAQMNVFFNRNSGFRHTGETGSIVRYPEQVAVASGWAIGKQKLSGSDAVLDLPHGEGRVIVLGPDVVNRAQARSSVRLLFNALFYGPAISAEK</sequence>
<keyword evidence="9" id="KW-1185">Reference proteome</keyword>
<keyword evidence="3" id="KW-0645">Protease</keyword>
<name>A0A7W7N2L5_9CAUL</name>
<comment type="caution">
    <text evidence="8">The sequence shown here is derived from an EMBL/GenBank/DDBJ whole genome shotgun (WGS) entry which is preliminary data.</text>
</comment>
<keyword evidence="6" id="KW-0482">Metalloprotease</keyword>
<dbReference type="GO" id="GO:0005615">
    <property type="term" value="C:extracellular space"/>
    <property type="evidence" value="ECO:0007669"/>
    <property type="project" value="TreeGrafter"/>
</dbReference>
<dbReference type="Pfam" id="PF00246">
    <property type="entry name" value="Peptidase_M14"/>
    <property type="match status" value="1"/>
</dbReference>
<dbReference type="PANTHER" id="PTHR11705:SF143">
    <property type="entry name" value="SLL0236 PROTEIN"/>
    <property type="match status" value="1"/>
</dbReference>
<evidence type="ECO:0000313" key="8">
    <source>
        <dbReference type="EMBL" id="MBB4796337.1"/>
    </source>
</evidence>
<protein>
    <recommendedName>
        <fullName evidence="7">Peptidase M14 domain-containing protein</fullName>
    </recommendedName>
</protein>
<evidence type="ECO:0000256" key="1">
    <source>
        <dbReference type="ARBA" id="ARBA00001947"/>
    </source>
</evidence>